<feature type="compositionally biased region" description="Polar residues" evidence="1">
    <location>
        <begin position="803"/>
        <end position="813"/>
    </location>
</feature>
<dbReference type="AlphaFoldDB" id="A0A7S0DFY1"/>
<name>A0A7S0DFY1_9EUKA</name>
<feature type="transmembrane region" description="Helical" evidence="2">
    <location>
        <begin position="569"/>
        <end position="597"/>
    </location>
</feature>
<feature type="region of interest" description="Disordered" evidence="1">
    <location>
        <begin position="900"/>
        <end position="984"/>
    </location>
</feature>
<keyword evidence="2" id="KW-0472">Membrane</keyword>
<evidence type="ECO:0000256" key="2">
    <source>
        <dbReference type="SAM" id="Phobius"/>
    </source>
</evidence>
<feature type="transmembrane region" description="Helical" evidence="2">
    <location>
        <begin position="402"/>
        <end position="423"/>
    </location>
</feature>
<dbReference type="Gene3D" id="3.90.550.10">
    <property type="entry name" value="Spore Coat Polysaccharide Biosynthesis Protein SpsA, Chain A"/>
    <property type="match status" value="1"/>
</dbReference>
<feature type="compositionally biased region" description="Low complexity" evidence="1">
    <location>
        <begin position="972"/>
        <end position="984"/>
    </location>
</feature>
<protein>
    <recommendedName>
        <fullName evidence="3">Glycosyltransferase 2-like domain-containing protein</fullName>
    </recommendedName>
</protein>
<feature type="domain" description="Glycosyltransferase 2-like" evidence="3">
    <location>
        <begin position="158"/>
        <end position="327"/>
    </location>
</feature>
<sequence>MALWTAEGSNLKDSTFLILVTLTTLIIAISFSLFARANALVFPRIPSPENPNVPRKDSASLSAFLLFGYVSTLTKGRTRKAAYVGTMAILLYLLYGPITALFNEFHGQGGLDRYLGIMIVALIGLTYKMVAYSISSFPTKEEARKFKNDPRFLAQIGVIVPCHKSEKEIALTLRSIMRHLPPENIIVIDNANQKSPPDRTQDEVKACSSLIRYLYIPMGLKTNAMWEGLKLLPKTINYVVHIDDDTLFPSDMVFDFEHFKDDAVSAVSYGIRMVNPENPPDKISFTEQLVDREFLLFSQWRLFRSNFSTCWFCHGIIGLWRRERLERLFLDHPFLPFGEDGWFGMMNLLQGDIIRQELRSICTTFAPTRLFPIVGGRSQGYGASSVWKQRAYRWYVNAPRRFVHRTYLFVFFDCGNILCNLIFRIETLIHLGMISGHLGFPIIFLVFLIRMEWMLVIWVGVSFLLLQMLGALFINFVLWRHRPDIQQSALVCLSYPFYTTFLHFAGIVGNYKCLLYYLPNVPMRMGKFTQNHPFSFLRILEEDTHGCTHCLGLALKTHRAQKWHNRQSFAYIFYVCLVCMSLIFAGGTGILDFPAVVLGFTAGSFKERIRVRRLQQYVAWSAATALLKFGIMALWISQGHHGSPGLGPTTETILSIFHPNGEVSRTASTISFYFVCFSPFLRVAILMVGVKLWICARGEVNAHLHRLETQPTKSKNGHRHSHGHGYGQRMLTRVSRASTEHKTLSSFTSPNLKYRDSLSMHGRESISGLDIKEAAYDLGGTISMLDLKQPSVEDVKSPRSYGLKTSNSTSSSGPKLIQRISDHQRTPPFRPLSVRLNIPSKAPEATVRKSPLAVSLRVDPVKPASEGGRGRREVSRSPARIPTVQSAPRLNVIAEKNPKFMRGGRYNRSPRNDLSNEHFPAPLPPTRSLSSGNNVDSKTRRERPLREAKARMKRKLANRIVFNKQPVPAPRSKSGSKSTSSSGK</sequence>
<feature type="transmembrane region" description="Helical" evidence="2">
    <location>
        <begin position="114"/>
        <end position="135"/>
    </location>
</feature>
<feature type="compositionally biased region" description="Polar residues" evidence="1">
    <location>
        <begin position="927"/>
        <end position="936"/>
    </location>
</feature>
<keyword evidence="2" id="KW-0812">Transmembrane</keyword>
<dbReference type="SUPFAM" id="SSF53448">
    <property type="entry name" value="Nucleotide-diphospho-sugar transferases"/>
    <property type="match status" value="1"/>
</dbReference>
<accession>A0A7S0DFY1</accession>
<feature type="compositionally biased region" description="Basic and acidic residues" evidence="1">
    <location>
        <begin position="937"/>
        <end position="950"/>
    </location>
</feature>
<dbReference type="EMBL" id="HBEM01016248">
    <property type="protein sequence ID" value="CAD8451951.1"/>
    <property type="molecule type" value="Transcribed_RNA"/>
</dbReference>
<evidence type="ECO:0000256" key="1">
    <source>
        <dbReference type="SAM" id="MobiDB-lite"/>
    </source>
</evidence>
<reference evidence="4" key="1">
    <citation type="submission" date="2021-01" db="EMBL/GenBank/DDBJ databases">
        <authorList>
            <person name="Corre E."/>
            <person name="Pelletier E."/>
            <person name="Niang G."/>
            <person name="Scheremetjew M."/>
            <person name="Finn R."/>
            <person name="Kale V."/>
            <person name="Holt S."/>
            <person name="Cochrane G."/>
            <person name="Meng A."/>
            <person name="Brown T."/>
            <person name="Cohen L."/>
        </authorList>
    </citation>
    <scope>NUCLEOTIDE SEQUENCE</scope>
    <source>
        <strain evidence="4">CCMP2058</strain>
    </source>
</reference>
<feature type="transmembrane region" description="Helical" evidence="2">
    <location>
        <begin position="81"/>
        <end position="102"/>
    </location>
</feature>
<feature type="region of interest" description="Disordered" evidence="1">
    <location>
        <begin position="793"/>
        <end position="815"/>
    </location>
</feature>
<feature type="transmembrane region" description="Helical" evidence="2">
    <location>
        <begin position="16"/>
        <end position="35"/>
    </location>
</feature>
<feature type="transmembrane region" description="Helical" evidence="2">
    <location>
        <begin position="429"/>
        <end position="448"/>
    </location>
</feature>
<feature type="transmembrane region" description="Helical" evidence="2">
    <location>
        <begin position="497"/>
        <end position="518"/>
    </location>
</feature>
<keyword evidence="2" id="KW-1133">Transmembrane helix</keyword>
<proteinExistence type="predicted"/>
<dbReference type="InterPro" id="IPR029044">
    <property type="entry name" value="Nucleotide-diphossugar_trans"/>
</dbReference>
<organism evidence="4">
    <name type="scientific">Amorphochlora amoebiformis</name>
    <dbReference type="NCBI Taxonomy" id="1561963"/>
    <lineage>
        <taxon>Eukaryota</taxon>
        <taxon>Sar</taxon>
        <taxon>Rhizaria</taxon>
        <taxon>Cercozoa</taxon>
        <taxon>Chlorarachniophyceae</taxon>
        <taxon>Amorphochlora</taxon>
    </lineage>
</organism>
<dbReference type="Pfam" id="PF00535">
    <property type="entry name" value="Glycos_transf_2"/>
    <property type="match status" value="1"/>
</dbReference>
<feature type="transmembrane region" description="Helical" evidence="2">
    <location>
        <begin position="455"/>
        <end position="477"/>
    </location>
</feature>
<feature type="region of interest" description="Disordered" evidence="1">
    <location>
        <begin position="861"/>
        <end position="880"/>
    </location>
</feature>
<gene>
    <name evidence="4" type="ORF">LAMO00422_LOCUS11177</name>
</gene>
<evidence type="ECO:0000313" key="4">
    <source>
        <dbReference type="EMBL" id="CAD8451951.1"/>
    </source>
</evidence>
<dbReference type="InterPro" id="IPR001173">
    <property type="entry name" value="Glyco_trans_2-like"/>
</dbReference>
<evidence type="ECO:0000259" key="3">
    <source>
        <dbReference type="Pfam" id="PF00535"/>
    </source>
</evidence>